<keyword evidence="3" id="KW-1003">Cell membrane</keyword>
<keyword evidence="2 7" id="KW-0813">Transport</keyword>
<reference evidence="10 12" key="2">
    <citation type="submission" date="2017-02" db="EMBL/GenBank/DDBJ databases">
        <authorList>
            <person name="Peterson S.W."/>
        </authorList>
    </citation>
    <scope>NUCLEOTIDE SEQUENCE [LARGE SCALE GENOMIC DNA]</scope>
    <source>
        <strain evidence="10 12">DSM 9653</strain>
    </source>
</reference>
<dbReference type="EMBL" id="LMAR01000028">
    <property type="protein sequence ID" value="KQK31120.1"/>
    <property type="molecule type" value="Genomic_DNA"/>
</dbReference>
<keyword evidence="5 7" id="KW-1133">Transmembrane helix</keyword>
<proteinExistence type="inferred from homology"/>
<evidence type="ECO:0000256" key="1">
    <source>
        <dbReference type="ARBA" id="ARBA00004651"/>
    </source>
</evidence>
<dbReference type="PROSITE" id="PS50928">
    <property type="entry name" value="ABC_TM1"/>
    <property type="match status" value="1"/>
</dbReference>
<dbReference type="AlphaFoldDB" id="A0A0Q3I7W4"/>
<evidence type="ECO:0000256" key="3">
    <source>
        <dbReference type="ARBA" id="ARBA00022475"/>
    </source>
</evidence>
<evidence type="ECO:0000256" key="5">
    <source>
        <dbReference type="ARBA" id="ARBA00022989"/>
    </source>
</evidence>
<dbReference type="SUPFAM" id="SSF161098">
    <property type="entry name" value="MetI-like"/>
    <property type="match status" value="1"/>
</dbReference>
<feature type="transmembrane region" description="Helical" evidence="7">
    <location>
        <begin position="9"/>
        <end position="26"/>
    </location>
</feature>
<feature type="transmembrane region" description="Helical" evidence="7">
    <location>
        <begin position="177"/>
        <end position="196"/>
    </location>
</feature>
<evidence type="ECO:0000256" key="2">
    <source>
        <dbReference type="ARBA" id="ARBA00022448"/>
    </source>
</evidence>
<evidence type="ECO:0000259" key="8">
    <source>
        <dbReference type="PROSITE" id="PS50928"/>
    </source>
</evidence>
<dbReference type="InterPro" id="IPR035906">
    <property type="entry name" value="MetI-like_sf"/>
</dbReference>
<protein>
    <submittedName>
        <fullName evidence="9">Peptide ABC transporter</fullName>
    </submittedName>
    <submittedName>
        <fullName evidence="10">Peptide/nickel transport system permease protein</fullName>
    </submittedName>
</protein>
<keyword evidence="11" id="KW-1185">Reference proteome</keyword>
<dbReference type="PANTHER" id="PTHR43163:SF6">
    <property type="entry name" value="DIPEPTIDE TRANSPORT SYSTEM PERMEASE PROTEIN DPPB-RELATED"/>
    <property type="match status" value="1"/>
</dbReference>
<dbReference type="STRING" id="53254.SAMN05660750_02879"/>
<evidence type="ECO:0000313" key="9">
    <source>
        <dbReference type="EMBL" id="KQK31120.1"/>
    </source>
</evidence>
<evidence type="ECO:0000313" key="10">
    <source>
        <dbReference type="EMBL" id="SKB89970.1"/>
    </source>
</evidence>
<feature type="domain" description="ABC transmembrane type-1" evidence="8">
    <location>
        <begin position="95"/>
        <end position="304"/>
    </location>
</feature>
<dbReference type="Gene3D" id="1.10.3720.10">
    <property type="entry name" value="MetI-like"/>
    <property type="match status" value="1"/>
</dbReference>
<organism evidence="9 11">
    <name type="scientific">Bosea thiooxidans</name>
    <dbReference type="NCBI Taxonomy" id="53254"/>
    <lineage>
        <taxon>Bacteria</taxon>
        <taxon>Pseudomonadati</taxon>
        <taxon>Pseudomonadota</taxon>
        <taxon>Alphaproteobacteria</taxon>
        <taxon>Hyphomicrobiales</taxon>
        <taxon>Boseaceae</taxon>
        <taxon>Bosea</taxon>
    </lineage>
</organism>
<sequence length="314" mass="34528">MATLILRRILIAIPTLFLVSLFVFALQRALPGDPFLVIAGEERDAEVIARLREIYRMDDPIFVQFFAWLGQVVQGDFGRSLRTGEPVLNLILQKLPVTIQLATASILVAIAIGIPIGILAARRKGTVVDYSASAVALSGLSIPNFWFGIMLILLVSVHLKWLPASGYESIFVDPWEAIQRLIMPAFVLGNGLAAFLMRHTRSAMLEVLRSDYVRTARAKGLDEDTVIHRHALRNALVPIITLTTLLFGELLAGAVLTEQVFTIPGFGKLIVDAVFNRDYGVVQGVVLCTAIGFILMNLLADVLYILVNPRLRTG</sequence>
<evidence type="ECO:0000256" key="4">
    <source>
        <dbReference type="ARBA" id="ARBA00022692"/>
    </source>
</evidence>
<reference evidence="9 11" key="1">
    <citation type="submission" date="2015-10" db="EMBL/GenBank/DDBJ databases">
        <title>Draft genome of Bosea thiooxidans.</title>
        <authorList>
            <person name="Wang X."/>
        </authorList>
    </citation>
    <scope>NUCLEOTIDE SEQUENCE [LARGE SCALE GENOMIC DNA]</scope>
    <source>
        <strain evidence="9 11">CGMCC 9174</strain>
    </source>
</reference>
<evidence type="ECO:0000313" key="12">
    <source>
        <dbReference type="Proteomes" id="UP000190130"/>
    </source>
</evidence>
<dbReference type="Pfam" id="PF00528">
    <property type="entry name" value="BPD_transp_1"/>
    <property type="match status" value="1"/>
</dbReference>
<dbReference type="Pfam" id="PF19300">
    <property type="entry name" value="BPD_transp_1_N"/>
    <property type="match status" value="1"/>
</dbReference>
<evidence type="ECO:0000256" key="7">
    <source>
        <dbReference type="RuleBase" id="RU363032"/>
    </source>
</evidence>
<dbReference type="GO" id="GO:0071916">
    <property type="term" value="F:dipeptide transmembrane transporter activity"/>
    <property type="evidence" value="ECO:0007669"/>
    <property type="project" value="TreeGrafter"/>
</dbReference>
<dbReference type="InterPro" id="IPR045621">
    <property type="entry name" value="BPD_transp_1_N"/>
</dbReference>
<dbReference type="CDD" id="cd06261">
    <property type="entry name" value="TM_PBP2"/>
    <property type="match status" value="1"/>
</dbReference>
<dbReference type="EMBL" id="FUYX01000007">
    <property type="protein sequence ID" value="SKB89970.1"/>
    <property type="molecule type" value="Genomic_DNA"/>
</dbReference>
<dbReference type="InterPro" id="IPR000515">
    <property type="entry name" value="MetI-like"/>
</dbReference>
<dbReference type="RefSeq" id="WP_055727616.1">
    <property type="nucleotide sequence ID" value="NZ_FUYX01000007.1"/>
</dbReference>
<feature type="transmembrane region" description="Helical" evidence="7">
    <location>
        <begin position="281"/>
        <end position="307"/>
    </location>
</feature>
<dbReference type="OrthoDB" id="9805855at2"/>
<dbReference type="PANTHER" id="PTHR43163">
    <property type="entry name" value="DIPEPTIDE TRANSPORT SYSTEM PERMEASE PROTEIN DPPB-RELATED"/>
    <property type="match status" value="1"/>
</dbReference>
<feature type="transmembrane region" description="Helical" evidence="7">
    <location>
        <begin position="97"/>
        <end position="121"/>
    </location>
</feature>
<evidence type="ECO:0000256" key="6">
    <source>
        <dbReference type="ARBA" id="ARBA00023136"/>
    </source>
</evidence>
<keyword evidence="6 7" id="KW-0472">Membrane</keyword>
<evidence type="ECO:0000313" key="11">
    <source>
        <dbReference type="Proteomes" id="UP000051562"/>
    </source>
</evidence>
<feature type="transmembrane region" description="Helical" evidence="7">
    <location>
        <begin position="235"/>
        <end position="261"/>
    </location>
</feature>
<dbReference type="Proteomes" id="UP000051562">
    <property type="component" value="Unassembled WGS sequence"/>
</dbReference>
<dbReference type="GO" id="GO:0005886">
    <property type="term" value="C:plasma membrane"/>
    <property type="evidence" value="ECO:0007669"/>
    <property type="project" value="UniProtKB-SubCell"/>
</dbReference>
<comment type="subcellular location">
    <subcellularLocation>
        <location evidence="1 7">Cell membrane</location>
        <topology evidence="1 7">Multi-pass membrane protein</topology>
    </subcellularLocation>
</comment>
<name>A0A0Q3I7W4_9HYPH</name>
<keyword evidence="4 7" id="KW-0812">Transmembrane</keyword>
<dbReference type="Proteomes" id="UP000190130">
    <property type="component" value="Unassembled WGS sequence"/>
</dbReference>
<accession>A0A0Q3I7W4</accession>
<gene>
    <name evidence="9" type="ORF">ARD30_10945</name>
    <name evidence="10" type="ORF">SAMN05660750_02879</name>
</gene>
<comment type="similarity">
    <text evidence="7">Belongs to the binding-protein-dependent transport system permease family.</text>
</comment>
<feature type="transmembrane region" description="Helical" evidence="7">
    <location>
        <begin position="133"/>
        <end position="157"/>
    </location>
</feature>